<dbReference type="Proteomes" id="UP000323865">
    <property type="component" value="Chromosome"/>
</dbReference>
<reference evidence="3 4" key="1">
    <citation type="submission" date="2019-09" db="EMBL/GenBank/DDBJ databases">
        <title>FDA dAtabase for Regulatory Grade micrObial Sequences (FDA-ARGOS): Supporting development and validation of Infectious Disease Dx tests.</title>
        <authorList>
            <person name="Sciortino C."/>
            <person name="Tallon L."/>
            <person name="Sadzewicz L."/>
            <person name="Vavikolanu K."/>
            <person name="Mehta A."/>
            <person name="Aluvathingal J."/>
            <person name="Nadendla S."/>
            <person name="Nandy P."/>
            <person name="Geyer C."/>
            <person name="Yan Y."/>
            <person name="Sichtig H."/>
        </authorList>
    </citation>
    <scope>NUCLEOTIDE SEQUENCE [LARGE SCALE GENOMIC DNA]</scope>
    <source>
        <strain evidence="3 4">FDAARGOS_640</strain>
    </source>
</reference>
<feature type="region of interest" description="Disordered" evidence="2">
    <location>
        <begin position="1"/>
        <end position="20"/>
    </location>
</feature>
<keyword evidence="4" id="KW-1185">Reference proteome</keyword>
<dbReference type="EMBL" id="CP044108">
    <property type="protein sequence ID" value="QEU11262.1"/>
    <property type="molecule type" value="Genomic_DNA"/>
</dbReference>
<sequence length="87" mass="10180">MPENHTPEPAETQEPTMFTQEQVNSFVADAKRKERDKFSDYDDLKTRLGEFESKQSSEETEIDKLRRQVEEMAGTLRAETQARERAE</sequence>
<dbReference type="RefSeq" id="WP_074298222.1">
    <property type="nucleotide sequence ID" value="NZ_CP044108.1"/>
</dbReference>
<organism evidence="3 4">
    <name type="scientific">Dermabacter vaginalis</name>
    <dbReference type="NCBI Taxonomy" id="1630135"/>
    <lineage>
        <taxon>Bacteria</taxon>
        <taxon>Bacillati</taxon>
        <taxon>Actinomycetota</taxon>
        <taxon>Actinomycetes</taxon>
        <taxon>Micrococcales</taxon>
        <taxon>Dermabacteraceae</taxon>
        <taxon>Dermabacter</taxon>
    </lineage>
</organism>
<name>A0ABX6A383_9MICO</name>
<evidence type="ECO:0000256" key="1">
    <source>
        <dbReference type="SAM" id="Coils"/>
    </source>
</evidence>
<evidence type="ECO:0000313" key="3">
    <source>
        <dbReference type="EMBL" id="QEU11262.1"/>
    </source>
</evidence>
<accession>A0ABX6A383</accession>
<protein>
    <submittedName>
        <fullName evidence="3">Uncharacterized protein</fullName>
    </submittedName>
</protein>
<evidence type="ECO:0000313" key="4">
    <source>
        <dbReference type="Proteomes" id="UP000323865"/>
    </source>
</evidence>
<keyword evidence="1" id="KW-0175">Coiled coil</keyword>
<proteinExistence type="predicted"/>
<feature type="coiled-coil region" evidence="1">
    <location>
        <begin position="48"/>
        <end position="82"/>
    </location>
</feature>
<evidence type="ECO:0000256" key="2">
    <source>
        <dbReference type="SAM" id="MobiDB-lite"/>
    </source>
</evidence>
<gene>
    <name evidence="3" type="ORF">FOB48_02365</name>
</gene>